<organism evidence="2 3">
    <name type="scientific">Azospirillum himalayense</name>
    <dbReference type="NCBI Taxonomy" id="654847"/>
    <lineage>
        <taxon>Bacteria</taxon>
        <taxon>Pseudomonadati</taxon>
        <taxon>Pseudomonadota</taxon>
        <taxon>Alphaproteobacteria</taxon>
        <taxon>Rhodospirillales</taxon>
        <taxon>Azospirillaceae</taxon>
        <taxon>Azospirillum</taxon>
    </lineage>
</organism>
<proteinExistence type="predicted"/>
<dbReference type="EMBL" id="JBHSLC010000023">
    <property type="protein sequence ID" value="MFC5356304.1"/>
    <property type="molecule type" value="Genomic_DNA"/>
</dbReference>
<evidence type="ECO:0000256" key="1">
    <source>
        <dbReference type="SAM" id="MobiDB-lite"/>
    </source>
</evidence>
<sequence>MAAPIQGITGGSGVTGERSAASADVIAEARQRQADRLRAAQAESAKRTEIVEESETSAEADNRTRSEPIPPYRVNLDPGTGRLSTEVLNIETGEVILRIPPAYVDPLDLTGVTDAPADAHKGADAARPTDGHDPEAKA</sequence>
<feature type="compositionally biased region" description="Basic and acidic residues" evidence="1">
    <location>
        <begin position="117"/>
        <end position="138"/>
    </location>
</feature>
<protein>
    <recommendedName>
        <fullName evidence="4">Flagellar protein FlaG</fullName>
    </recommendedName>
</protein>
<dbReference type="SUPFAM" id="SSF160214">
    <property type="entry name" value="FlaG-like"/>
    <property type="match status" value="1"/>
</dbReference>
<evidence type="ECO:0000313" key="2">
    <source>
        <dbReference type="EMBL" id="MFC5356304.1"/>
    </source>
</evidence>
<evidence type="ECO:0008006" key="4">
    <source>
        <dbReference type="Google" id="ProtNLM"/>
    </source>
</evidence>
<reference evidence="3" key="1">
    <citation type="journal article" date="2019" name="Int. J. Syst. Evol. Microbiol.">
        <title>The Global Catalogue of Microorganisms (GCM) 10K type strain sequencing project: providing services to taxonomists for standard genome sequencing and annotation.</title>
        <authorList>
            <consortium name="The Broad Institute Genomics Platform"/>
            <consortium name="The Broad Institute Genome Sequencing Center for Infectious Disease"/>
            <person name="Wu L."/>
            <person name="Ma J."/>
        </authorList>
    </citation>
    <scope>NUCLEOTIDE SEQUENCE [LARGE SCALE GENOMIC DNA]</scope>
    <source>
        <strain evidence="3">CCUG 58760</strain>
    </source>
</reference>
<dbReference type="RefSeq" id="WP_376995880.1">
    <property type="nucleotide sequence ID" value="NZ_JBHSLC010000023.1"/>
</dbReference>
<feature type="compositionally biased region" description="Basic and acidic residues" evidence="1">
    <location>
        <begin position="36"/>
        <end position="50"/>
    </location>
</feature>
<dbReference type="InterPro" id="IPR035924">
    <property type="entry name" value="FlaG-like_sf"/>
</dbReference>
<comment type="caution">
    <text evidence="2">The sequence shown here is derived from an EMBL/GenBank/DDBJ whole genome shotgun (WGS) entry which is preliminary data.</text>
</comment>
<feature type="region of interest" description="Disordered" evidence="1">
    <location>
        <begin position="110"/>
        <end position="138"/>
    </location>
</feature>
<dbReference type="Proteomes" id="UP001596166">
    <property type="component" value="Unassembled WGS sequence"/>
</dbReference>
<keyword evidence="3" id="KW-1185">Reference proteome</keyword>
<evidence type="ECO:0000313" key="3">
    <source>
        <dbReference type="Proteomes" id="UP001596166"/>
    </source>
</evidence>
<accession>A0ABW0G735</accession>
<feature type="region of interest" description="Disordered" evidence="1">
    <location>
        <begin position="1"/>
        <end position="22"/>
    </location>
</feature>
<name>A0ABW0G735_9PROT</name>
<gene>
    <name evidence="2" type="ORF">ACFPMG_14930</name>
</gene>
<feature type="region of interest" description="Disordered" evidence="1">
    <location>
        <begin position="36"/>
        <end position="79"/>
    </location>
</feature>